<dbReference type="InterPro" id="IPR036069">
    <property type="entry name" value="DUF34/NIF3_sf"/>
</dbReference>
<gene>
    <name evidence="1" type="ORF">SDC9_157299</name>
</gene>
<reference evidence="1" key="1">
    <citation type="submission" date="2019-08" db="EMBL/GenBank/DDBJ databases">
        <authorList>
            <person name="Kucharzyk K."/>
            <person name="Murdoch R.W."/>
            <person name="Higgins S."/>
            <person name="Loffler F."/>
        </authorList>
    </citation>
    <scope>NUCLEOTIDE SEQUENCE</scope>
</reference>
<dbReference type="PANTHER" id="PTHR41774">
    <property type="match status" value="1"/>
</dbReference>
<sequence length="111" mass="12211">MKQYYRLEFYVPTTQASLVKNAVFEAGGGRLAHFEHCAWETHGKAQLMVPGSGGQIGNVRFSEETKIEVIVAEDKLQAAVDALLAKHPAEQPVFCYYPVGIGFPPEEDVDA</sequence>
<dbReference type="EMBL" id="VSSQ01056153">
    <property type="protein sequence ID" value="MPN10006.1"/>
    <property type="molecule type" value="Genomic_DNA"/>
</dbReference>
<proteinExistence type="predicted"/>
<dbReference type="AlphaFoldDB" id="A0A645F8Q4"/>
<name>A0A645F8Q4_9ZZZZ</name>
<dbReference type="PANTHER" id="PTHR41774:SF1">
    <property type="entry name" value="NGG1P INTERACTING FACTOR NIF3"/>
    <property type="match status" value="1"/>
</dbReference>
<dbReference type="Gene3D" id="3.30.70.120">
    <property type="match status" value="1"/>
</dbReference>
<dbReference type="InterPro" id="IPR015867">
    <property type="entry name" value="N-reg_PII/ATP_PRibTrfase_C"/>
</dbReference>
<comment type="caution">
    <text evidence="1">The sequence shown here is derived from an EMBL/GenBank/DDBJ whole genome shotgun (WGS) entry which is preliminary data.</text>
</comment>
<evidence type="ECO:0000313" key="1">
    <source>
        <dbReference type="EMBL" id="MPN10006.1"/>
    </source>
</evidence>
<dbReference type="SUPFAM" id="SSF102705">
    <property type="entry name" value="NIF3 (NGG1p interacting factor 3)-like"/>
    <property type="match status" value="1"/>
</dbReference>
<dbReference type="GO" id="GO:0016787">
    <property type="term" value="F:hydrolase activity"/>
    <property type="evidence" value="ECO:0007669"/>
    <property type="project" value="UniProtKB-KW"/>
</dbReference>
<keyword evidence="1" id="KW-0378">Hydrolase</keyword>
<accession>A0A645F8Q4</accession>
<organism evidence="1">
    <name type="scientific">bioreactor metagenome</name>
    <dbReference type="NCBI Taxonomy" id="1076179"/>
    <lineage>
        <taxon>unclassified sequences</taxon>
        <taxon>metagenomes</taxon>
        <taxon>ecological metagenomes</taxon>
    </lineage>
</organism>
<protein>
    <submittedName>
        <fullName evidence="1">GTP cyclohydrolase 1 type 2</fullName>
    </submittedName>
</protein>